<evidence type="ECO:0000256" key="1">
    <source>
        <dbReference type="SAM" id="MobiDB-lite"/>
    </source>
</evidence>
<evidence type="ECO:0000313" key="2">
    <source>
        <dbReference type="EMBL" id="UXH76406.1"/>
    </source>
</evidence>
<dbReference type="RefSeq" id="WP_261756137.1">
    <property type="nucleotide sequence ID" value="NZ_CP104562.2"/>
</dbReference>
<dbReference type="EMBL" id="CP104562">
    <property type="protein sequence ID" value="UXH76406.1"/>
    <property type="molecule type" value="Genomic_DNA"/>
</dbReference>
<feature type="compositionally biased region" description="Polar residues" evidence="1">
    <location>
        <begin position="201"/>
        <end position="210"/>
    </location>
</feature>
<dbReference type="Proteomes" id="UP001064933">
    <property type="component" value="Chromosome"/>
</dbReference>
<reference evidence="2" key="1">
    <citation type="submission" date="2022-10" db="EMBL/GenBank/DDBJ databases">
        <title>Characterization and whole genome sequencing of a new Roseateles species, isolated from fresh water.</title>
        <authorList>
            <person name="Guliayeva D.Y."/>
            <person name="Akhremchuk A.E."/>
            <person name="Sikolenko M.A."/>
            <person name="Valentovich L.N."/>
            <person name="Sidarenka A.V."/>
        </authorList>
    </citation>
    <scope>NUCLEOTIDE SEQUENCE</scope>
    <source>
        <strain evidence="2">BIM B-1768</strain>
    </source>
</reference>
<feature type="region of interest" description="Disordered" evidence="1">
    <location>
        <begin position="191"/>
        <end position="210"/>
    </location>
</feature>
<sequence>MPIPRRWARLHAMCRVGGVPTWSRHRPFRPALALLLTACLAVPAVAQTIKPGLWEIKQQPQLDATRQAQLEQAQKQMAALPPEQRKMVEQMMASRGVSMDLGSGGAITIKSCVSKEQAEKAMLPQTQGKCDHDIKRNGNVMTGHFRCADPTSEGNTELVFQGDDRYTTKTEVRTERGGKTETLRSTGEARWLGSDCGNLKPATTTGTGTR</sequence>
<evidence type="ECO:0000313" key="3">
    <source>
        <dbReference type="Proteomes" id="UP001064933"/>
    </source>
</evidence>
<name>A0ABY6AT52_9BURK</name>
<accession>A0ABY6AT52</accession>
<dbReference type="Pfam" id="PF12276">
    <property type="entry name" value="DUF3617"/>
    <property type="match status" value="1"/>
</dbReference>
<gene>
    <name evidence="2" type="ORF">N4261_15205</name>
</gene>
<dbReference type="InterPro" id="IPR022061">
    <property type="entry name" value="DUF3617"/>
</dbReference>
<protein>
    <submittedName>
        <fullName evidence="2">DUF3617 domain-containing protein</fullName>
    </submittedName>
</protein>
<proteinExistence type="predicted"/>
<organism evidence="2 3">
    <name type="scientific">Roseateles amylovorans</name>
    <dbReference type="NCBI Taxonomy" id="2978473"/>
    <lineage>
        <taxon>Bacteria</taxon>
        <taxon>Pseudomonadati</taxon>
        <taxon>Pseudomonadota</taxon>
        <taxon>Betaproteobacteria</taxon>
        <taxon>Burkholderiales</taxon>
        <taxon>Sphaerotilaceae</taxon>
        <taxon>Roseateles</taxon>
    </lineage>
</organism>
<keyword evidence="3" id="KW-1185">Reference proteome</keyword>